<reference evidence="3 4" key="1">
    <citation type="submission" date="2020-02" db="EMBL/GenBank/DDBJ databases">
        <title>Genome sequencing for Kineobactrum sp. M2.</title>
        <authorList>
            <person name="Park S.-J."/>
        </authorList>
    </citation>
    <scope>NUCLEOTIDE SEQUENCE [LARGE SCALE GENOMIC DNA]</scope>
    <source>
        <strain evidence="3 4">M2</strain>
    </source>
</reference>
<keyword evidence="4" id="KW-1185">Reference proteome</keyword>
<evidence type="ECO:0000313" key="3">
    <source>
        <dbReference type="EMBL" id="QIB66720.1"/>
    </source>
</evidence>
<feature type="transmembrane region" description="Helical" evidence="2">
    <location>
        <begin position="50"/>
        <end position="67"/>
    </location>
</feature>
<dbReference type="Proteomes" id="UP000477680">
    <property type="component" value="Chromosome"/>
</dbReference>
<feature type="transmembrane region" description="Helical" evidence="2">
    <location>
        <begin position="73"/>
        <end position="93"/>
    </location>
</feature>
<feature type="compositionally biased region" description="Basic residues" evidence="1">
    <location>
        <begin position="7"/>
        <end position="23"/>
    </location>
</feature>
<dbReference type="KEGG" id="kim:G3T16_16280"/>
<protein>
    <submittedName>
        <fullName evidence="3">DUF2189 domain-containing protein</fullName>
    </submittedName>
</protein>
<name>A0A6C0U3H6_9GAMM</name>
<feature type="region of interest" description="Disordered" evidence="1">
    <location>
        <begin position="1"/>
        <end position="23"/>
    </location>
</feature>
<dbReference type="EMBL" id="CP048711">
    <property type="protein sequence ID" value="QIB66720.1"/>
    <property type="molecule type" value="Genomic_DNA"/>
</dbReference>
<keyword evidence="2" id="KW-1133">Transmembrane helix</keyword>
<evidence type="ECO:0000313" key="4">
    <source>
        <dbReference type="Proteomes" id="UP000477680"/>
    </source>
</evidence>
<proteinExistence type="predicted"/>
<evidence type="ECO:0000256" key="2">
    <source>
        <dbReference type="SAM" id="Phobius"/>
    </source>
</evidence>
<keyword evidence="2" id="KW-0472">Membrane</keyword>
<accession>A0A6C0U3H6</accession>
<gene>
    <name evidence="3" type="ORF">G3T16_16280</name>
</gene>
<organism evidence="3 4">
    <name type="scientific">Kineobactrum salinum</name>
    <dbReference type="NCBI Taxonomy" id="2708301"/>
    <lineage>
        <taxon>Bacteria</taxon>
        <taxon>Pseudomonadati</taxon>
        <taxon>Pseudomonadota</taxon>
        <taxon>Gammaproteobacteria</taxon>
        <taxon>Cellvibrionales</taxon>
        <taxon>Halieaceae</taxon>
        <taxon>Kineobactrum</taxon>
    </lineage>
</organism>
<dbReference type="RefSeq" id="WP_163496154.1">
    <property type="nucleotide sequence ID" value="NZ_CP048711.1"/>
</dbReference>
<sequence>MNLTACKRSKVHGCHHPHSTHRNSHRLPLWQPCIWLRDGWRDLWSHPGASLAYGALVAVLGGILLAYQRHPLFLATATLGFLLVGPAFAAGLCELSRWRALGRQANFGISLQVLRRCREPLRRFAFMLLALAALWFAISLAALSWAEVDIAPTLASTVWGDVLRQLSPVQLLIYAGIALVTAIGGFALTVISVPLIIEREVNATTAMRCSATVTWQHLPVMLVWASLVCVLVLVGFATWLLGLIVIFPLLGHATWRAYEDLRP</sequence>
<feature type="transmembrane region" description="Helical" evidence="2">
    <location>
        <begin position="218"/>
        <end position="251"/>
    </location>
</feature>
<feature type="transmembrane region" description="Helical" evidence="2">
    <location>
        <begin position="171"/>
        <end position="197"/>
    </location>
</feature>
<dbReference type="AlphaFoldDB" id="A0A6C0U3H6"/>
<dbReference type="Pfam" id="PF09955">
    <property type="entry name" value="DUF2189"/>
    <property type="match status" value="1"/>
</dbReference>
<dbReference type="InterPro" id="IPR018692">
    <property type="entry name" value="DUF2189"/>
</dbReference>
<feature type="transmembrane region" description="Helical" evidence="2">
    <location>
        <begin position="124"/>
        <end position="146"/>
    </location>
</feature>
<keyword evidence="2" id="KW-0812">Transmembrane</keyword>
<evidence type="ECO:0000256" key="1">
    <source>
        <dbReference type="SAM" id="MobiDB-lite"/>
    </source>
</evidence>